<dbReference type="PANTHER" id="PTHR31234">
    <property type="entry name" value="LATE EMBRYOGENESIS ABUNDANT (LEA) HYDROXYPROLINE-RICH GLYCOPROTEIN FAMILY"/>
    <property type="match status" value="1"/>
</dbReference>
<proteinExistence type="predicted"/>
<comment type="subcellular location">
    <subcellularLocation>
        <location evidence="1">Membrane</location>
    </subcellularLocation>
</comment>
<keyword evidence="6" id="KW-1185">Reference proteome</keyword>
<protein>
    <submittedName>
        <fullName evidence="5">Uncharacterized protein</fullName>
    </submittedName>
</protein>
<dbReference type="OrthoDB" id="996955at2759"/>
<dbReference type="GO" id="GO:0098542">
    <property type="term" value="P:defense response to other organism"/>
    <property type="evidence" value="ECO:0007669"/>
    <property type="project" value="InterPro"/>
</dbReference>
<accession>A0A5N6R7J5</accession>
<dbReference type="GO" id="GO:0005886">
    <property type="term" value="C:plasma membrane"/>
    <property type="evidence" value="ECO:0007669"/>
    <property type="project" value="TreeGrafter"/>
</dbReference>
<dbReference type="AlphaFoldDB" id="A0A5N6R7J5"/>
<evidence type="ECO:0000313" key="5">
    <source>
        <dbReference type="EMBL" id="KAE8056886.1"/>
    </source>
</evidence>
<evidence type="ECO:0000256" key="4">
    <source>
        <dbReference type="SAM" id="Phobius"/>
    </source>
</evidence>
<keyword evidence="4" id="KW-0812">Transmembrane</keyword>
<keyword evidence="4" id="KW-1133">Transmembrane helix</keyword>
<dbReference type="EMBL" id="CM017325">
    <property type="protein sequence ID" value="KAE8056886.1"/>
    <property type="molecule type" value="Genomic_DNA"/>
</dbReference>
<organism evidence="5 6">
    <name type="scientific">Carpinus fangiana</name>
    <dbReference type="NCBI Taxonomy" id="176857"/>
    <lineage>
        <taxon>Eukaryota</taxon>
        <taxon>Viridiplantae</taxon>
        <taxon>Streptophyta</taxon>
        <taxon>Embryophyta</taxon>
        <taxon>Tracheophyta</taxon>
        <taxon>Spermatophyta</taxon>
        <taxon>Magnoliopsida</taxon>
        <taxon>eudicotyledons</taxon>
        <taxon>Gunneridae</taxon>
        <taxon>Pentapetalae</taxon>
        <taxon>rosids</taxon>
        <taxon>fabids</taxon>
        <taxon>Fagales</taxon>
        <taxon>Betulaceae</taxon>
        <taxon>Carpinus</taxon>
    </lineage>
</organism>
<feature type="compositionally biased region" description="Basic and acidic residues" evidence="3">
    <location>
        <begin position="1"/>
        <end position="11"/>
    </location>
</feature>
<name>A0A5N6R7J5_9ROSI</name>
<reference evidence="5 6" key="1">
    <citation type="submission" date="2019-06" db="EMBL/GenBank/DDBJ databases">
        <title>A chromosomal-level reference genome of Carpinus fangiana (Coryloideae, Betulaceae).</title>
        <authorList>
            <person name="Yang X."/>
            <person name="Wang Z."/>
            <person name="Zhang L."/>
            <person name="Hao G."/>
            <person name="Liu J."/>
            <person name="Yang Y."/>
        </authorList>
    </citation>
    <scope>NUCLEOTIDE SEQUENCE [LARGE SCALE GENOMIC DNA]</scope>
    <source>
        <strain evidence="5">Cfa_2016G</strain>
        <tissue evidence="5">Leaf</tissue>
    </source>
</reference>
<dbReference type="Proteomes" id="UP000327013">
    <property type="component" value="Chromosome 5"/>
</dbReference>
<dbReference type="PANTHER" id="PTHR31234:SF68">
    <property type="entry name" value="EXPRESSED PROTEIN"/>
    <property type="match status" value="1"/>
</dbReference>
<sequence length="265" mass="29474">MAERATPSHEEHDDEPPSSEQPESGAQPPAAFRPGTYVVQVPKNQIYRVPPPENALIAERHRNPTGNNEENSNNNNRRCGCCSLCSCLSSLLIVLLIVLGLIAGIISVLLGPKDPTFYVERVVFKAKSRSPEHDITLRAKNPNKFAGILYKKGGVASLSFRQQEIGRGNYPTFFQDHTNSTVFGIVFHGSNEIMLPREIEKSMKSHKAKVQVSFSLKMDVMARMRIGILKSGSMKFSVACDLTVDTLAKDTRVLAQKCHTKRRLR</sequence>
<keyword evidence="2 4" id="KW-0472">Membrane</keyword>
<evidence type="ECO:0000313" key="6">
    <source>
        <dbReference type="Proteomes" id="UP000327013"/>
    </source>
</evidence>
<evidence type="ECO:0000256" key="2">
    <source>
        <dbReference type="ARBA" id="ARBA00023136"/>
    </source>
</evidence>
<evidence type="ECO:0000256" key="3">
    <source>
        <dbReference type="SAM" id="MobiDB-lite"/>
    </source>
</evidence>
<evidence type="ECO:0000256" key="1">
    <source>
        <dbReference type="ARBA" id="ARBA00004370"/>
    </source>
</evidence>
<feature type="transmembrane region" description="Helical" evidence="4">
    <location>
        <begin position="88"/>
        <end position="111"/>
    </location>
</feature>
<feature type="region of interest" description="Disordered" evidence="3">
    <location>
        <begin position="1"/>
        <end position="34"/>
    </location>
</feature>
<dbReference type="InterPro" id="IPR044839">
    <property type="entry name" value="NDR1-like"/>
</dbReference>
<gene>
    <name evidence="5" type="ORF">FH972_013620</name>
</gene>